<accession>A0A9P7UUT1</accession>
<evidence type="ECO:0000256" key="13">
    <source>
        <dbReference type="ARBA" id="ARBA00048494"/>
    </source>
</evidence>
<evidence type="ECO:0000313" key="16">
    <source>
        <dbReference type="EMBL" id="KAG7094595.1"/>
    </source>
</evidence>
<dbReference type="OrthoDB" id="407355at2759"/>
<evidence type="ECO:0000256" key="12">
    <source>
        <dbReference type="ARBA" id="ARBA00024056"/>
    </source>
</evidence>
<dbReference type="Gene3D" id="3.20.20.370">
    <property type="entry name" value="Glycoside hydrolase/deacetylase"/>
    <property type="match status" value="1"/>
</dbReference>
<comment type="cofactor">
    <cofactor evidence="1">
        <name>Co(2+)</name>
        <dbReference type="ChEBI" id="CHEBI:48828"/>
    </cofactor>
</comment>
<gene>
    <name evidence="16" type="ORF">E1B28_005420</name>
</gene>
<dbReference type="KEGG" id="more:E1B28_005420"/>
<keyword evidence="10" id="KW-0961">Cell wall biogenesis/degradation</keyword>
<dbReference type="Proteomes" id="UP001049176">
    <property type="component" value="Chromosome 3"/>
</dbReference>
<dbReference type="EMBL" id="CM032183">
    <property type="protein sequence ID" value="KAG7094595.1"/>
    <property type="molecule type" value="Genomic_DNA"/>
</dbReference>
<dbReference type="InterPro" id="IPR011330">
    <property type="entry name" value="Glyco_hydro/deAcase_b/a-brl"/>
</dbReference>
<dbReference type="GO" id="GO:0098552">
    <property type="term" value="C:side of membrane"/>
    <property type="evidence" value="ECO:0007669"/>
    <property type="project" value="UniProtKB-KW"/>
</dbReference>
<reference evidence="16" key="1">
    <citation type="journal article" date="2021" name="Genome Biol. Evol.">
        <title>The assembled and annotated genome of the fairy-ring fungus Marasmius oreades.</title>
        <authorList>
            <person name="Hiltunen M."/>
            <person name="Ament-Velasquez S.L."/>
            <person name="Johannesson H."/>
        </authorList>
    </citation>
    <scope>NUCLEOTIDE SEQUENCE</scope>
    <source>
        <strain evidence="16">03SP1</strain>
    </source>
</reference>
<proteinExistence type="predicted"/>
<evidence type="ECO:0000256" key="10">
    <source>
        <dbReference type="ARBA" id="ARBA00023316"/>
    </source>
</evidence>
<keyword evidence="4" id="KW-0325">Glycoprotein</keyword>
<keyword evidence="9" id="KW-0449">Lipoprotein</keyword>
<evidence type="ECO:0000256" key="6">
    <source>
        <dbReference type="ARBA" id="ARBA00023136"/>
    </source>
</evidence>
<keyword evidence="3" id="KW-1003">Cell membrane</keyword>
<keyword evidence="5" id="KW-0146">Chitin degradation</keyword>
<protein>
    <recommendedName>
        <fullName evidence="12">chitin deacetylase</fullName>
        <ecNumber evidence="12">3.5.1.41</ecNumber>
    </recommendedName>
</protein>
<keyword evidence="8" id="KW-0170">Cobalt</keyword>
<feature type="chain" id="PRO_5040468362" description="chitin deacetylase" evidence="14">
    <location>
        <begin position="28"/>
        <end position="192"/>
    </location>
</feature>
<evidence type="ECO:0000256" key="3">
    <source>
        <dbReference type="ARBA" id="ARBA00022475"/>
    </source>
</evidence>
<sequence>MDRRPSFRKAVLLALLAQAVLSSPVLGQDGNDGSPDPSTECTAYTLPLVQSNLGSFPAIGKQASIVANDTVAKSKWTEISGKVLGTEPKPAMGSTTGYSTSDPDCWWTYGQCTTPKAAGLTPDVVDVPEPSTMGYGFDDGPYCNHNGFYDFLKSSNQKATMYFIGSNVIQWPKEAQRALTDGHELCVRTFNP</sequence>
<evidence type="ECO:0000313" key="17">
    <source>
        <dbReference type="Proteomes" id="UP001049176"/>
    </source>
</evidence>
<evidence type="ECO:0000256" key="4">
    <source>
        <dbReference type="ARBA" id="ARBA00022622"/>
    </source>
</evidence>
<evidence type="ECO:0000256" key="9">
    <source>
        <dbReference type="ARBA" id="ARBA00023288"/>
    </source>
</evidence>
<feature type="domain" description="NodB homology" evidence="15">
    <location>
        <begin position="131"/>
        <end position="192"/>
    </location>
</feature>
<evidence type="ECO:0000259" key="15">
    <source>
        <dbReference type="PROSITE" id="PS51677"/>
    </source>
</evidence>
<dbReference type="GO" id="GO:0000272">
    <property type="term" value="P:polysaccharide catabolic process"/>
    <property type="evidence" value="ECO:0007669"/>
    <property type="project" value="UniProtKB-KW"/>
</dbReference>
<dbReference type="GeneID" id="66074496"/>
<name>A0A9P7UUT1_9AGAR</name>
<dbReference type="PANTHER" id="PTHR10587:SF98">
    <property type="entry name" value="CHITIN DEACETYLASE"/>
    <property type="match status" value="1"/>
</dbReference>
<comment type="caution">
    <text evidence="16">The sequence shown here is derived from an EMBL/GenBank/DDBJ whole genome shotgun (WGS) entry which is preliminary data.</text>
</comment>
<dbReference type="AlphaFoldDB" id="A0A9P7UUT1"/>
<evidence type="ECO:0000256" key="5">
    <source>
        <dbReference type="ARBA" id="ARBA00023024"/>
    </source>
</evidence>
<dbReference type="EC" id="3.5.1.41" evidence="12"/>
<keyword evidence="14" id="KW-0732">Signal</keyword>
<dbReference type="PANTHER" id="PTHR10587">
    <property type="entry name" value="GLYCOSYL TRANSFERASE-RELATED"/>
    <property type="match status" value="1"/>
</dbReference>
<dbReference type="InterPro" id="IPR002509">
    <property type="entry name" value="NODB_dom"/>
</dbReference>
<dbReference type="SUPFAM" id="SSF88713">
    <property type="entry name" value="Glycoside hydrolase/deacetylase"/>
    <property type="match status" value="1"/>
</dbReference>
<evidence type="ECO:0000256" key="7">
    <source>
        <dbReference type="ARBA" id="ARBA00023277"/>
    </source>
</evidence>
<organism evidence="16 17">
    <name type="scientific">Marasmius oreades</name>
    <name type="common">fairy-ring Marasmius</name>
    <dbReference type="NCBI Taxonomy" id="181124"/>
    <lineage>
        <taxon>Eukaryota</taxon>
        <taxon>Fungi</taxon>
        <taxon>Dikarya</taxon>
        <taxon>Basidiomycota</taxon>
        <taxon>Agaricomycotina</taxon>
        <taxon>Agaricomycetes</taxon>
        <taxon>Agaricomycetidae</taxon>
        <taxon>Agaricales</taxon>
        <taxon>Marasmiineae</taxon>
        <taxon>Marasmiaceae</taxon>
        <taxon>Marasmius</taxon>
    </lineage>
</organism>
<evidence type="ECO:0000256" key="14">
    <source>
        <dbReference type="SAM" id="SignalP"/>
    </source>
</evidence>
<dbReference type="GO" id="GO:0006032">
    <property type="term" value="P:chitin catabolic process"/>
    <property type="evidence" value="ECO:0007669"/>
    <property type="project" value="UniProtKB-KW"/>
</dbReference>
<dbReference type="GO" id="GO:0005886">
    <property type="term" value="C:plasma membrane"/>
    <property type="evidence" value="ECO:0007669"/>
    <property type="project" value="UniProtKB-SubCell"/>
</dbReference>
<evidence type="ECO:0000256" key="11">
    <source>
        <dbReference type="ARBA" id="ARBA00023326"/>
    </source>
</evidence>
<evidence type="ECO:0000256" key="8">
    <source>
        <dbReference type="ARBA" id="ARBA00023285"/>
    </source>
</evidence>
<dbReference type="PROSITE" id="PS51677">
    <property type="entry name" value="NODB"/>
    <property type="match status" value="1"/>
</dbReference>
<keyword evidence="7" id="KW-0119">Carbohydrate metabolism</keyword>
<comment type="subcellular location">
    <subcellularLocation>
        <location evidence="2">Cell membrane</location>
        <topology evidence="2">Lipid-anchor</topology>
        <topology evidence="2">GPI-anchor</topology>
    </subcellularLocation>
</comment>
<dbReference type="GO" id="GO:0004099">
    <property type="term" value="F:chitin deacetylase activity"/>
    <property type="evidence" value="ECO:0007669"/>
    <property type="project" value="UniProtKB-EC"/>
</dbReference>
<dbReference type="Pfam" id="PF01522">
    <property type="entry name" value="Polysacc_deac_1"/>
    <property type="match status" value="1"/>
</dbReference>
<keyword evidence="4" id="KW-0336">GPI-anchor</keyword>
<dbReference type="InterPro" id="IPR050248">
    <property type="entry name" value="Polysacc_deacetylase_ArnD"/>
</dbReference>
<keyword evidence="11" id="KW-0624">Polysaccharide degradation</keyword>
<dbReference type="GO" id="GO:0009272">
    <property type="term" value="P:fungal-type cell wall biogenesis"/>
    <property type="evidence" value="ECO:0007669"/>
    <property type="project" value="UniProtKB-ARBA"/>
</dbReference>
<dbReference type="RefSeq" id="XP_043011065.1">
    <property type="nucleotide sequence ID" value="XM_043149981.1"/>
</dbReference>
<evidence type="ECO:0000256" key="2">
    <source>
        <dbReference type="ARBA" id="ARBA00004609"/>
    </source>
</evidence>
<dbReference type="GO" id="GO:0071555">
    <property type="term" value="P:cell wall organization"/>
    <property type="evidence" value="ECO:0007669"/>
    <property type="project" value="UniProtKB-KW"/>
</dbReference>
<keyword evidence="17" id="KW-1185">Reference proteome</keyword>
<evidence type="ECO:0000256" key="1">
    <source>
        <dbReference type="ARBA" id="ARBA00001941"/>
    </source>
</evidence>
<comment type="catalytic activity">
    <reaction evidence="13">
        <text>[(1-&gt;4)-N-acetyl-beta-D-glucosaminyl](n) + n H2O = chitosan + n acetate</text>
        <dbReference type="Rhea" id="RHEA:10464"/>
        <dbReference type="Rhea" id="RHEA-COMP:9593"/>
        <dbReference type="Rhea" id="RHEA-COMP:9597"/>
        <dbReference type="ChEBI" id="CHEBI:15377"/>
        <dbReference type="ChEBI" id="CHEBI:17029"/>
        <dbReference type="ChEBI" id="CHEBI:30089"/>
        <dbReference type="ChEBI" id="CHEBI:57704"/>
        <dbReference type="EC" id="3.5.1.41"/>
    </reaction>
    <physiologicalReaction direction="left-to-right" evidence="13">
        <dbReference type="Rhea" id="RHEA:10465"/>
    </physiologicalReaction>
</comment>
<feature type="signal peptide" evidence="14">
    <location>
        <begin position="1"/>
        <end position="27"/>
    </location>
</feature>
<keyword evidence="6" id="KW-0472">Membrane</keyword>